<proteinExistence type="predicted"/>
<comment type="caution">
    <text evidence="3">The sequence shown here is derived from an EMBL/GenBank/DDBJ whole genome shotgun (WGS) entry which is preliminary data.</text>
</comment>
<dbReference type="SMART" id="SM00054">
    <property type="entry name" value="EFh"/>
    <property type="match status" value="2"/>
</dbReference>
<dbReference type="InterPro" id="IPR011992">
    <property type="entry name" value="EF-hand-dom_pair"/>
</dbReference>
<dbReference type="EMBL" id="JACEIK010002019">
    <property type="protein sequence ID" value="MCD9558493.1"/>
    <property type="molecule type" value="Genomic_DNA"/>
</dbReference>
<dbReference type="InterPro" id="IPR018247">
    <property type="entry name" value="EF_Hand_1_Ca_BS"/>
</dbReference>
<name>A0ABS8UHY8_DATST</name>
<evidence type="ECO:0000259" key="2">
    <source>
        <dbReference type="PROSITE" id="PS50222"/>
    </source>
</evidence>
<dbReference type="Pfam" id="PF00036">
    <property type="entry name" value="EF-hand_1"/>
    <property type="match status" value="1"/>
</dbReference>
<evidence type="ECO:0000313" key="4">
    <source>
        <dbReference type="Proteomes" id="UP000823775"/>
    </source>
</evidence>
<accession>A0ABS8UHY8</accession>
<dbReference type="CDD" id="cd00051">
    <property type="entry name" value="EFh"/>
    <property type="match status" value="1"/>
</dbReference>
<feature type="domain" description="EF-hand" evidence="2">
    <location>
        <begin position="63"/>
        <end position="92"/>
    </location>
</feature>
<keyword evidence="1" id="KW-0106">Calcium</keyword>
<dbReference type="Gene3D" id="1.10.238.10">
    <property type="entry name" value="EF-hand"/>
    <property type="match status" value="1"/>
</dbReference>
<dbReference type="PROSITE" id="PS50222">
    <property type="entry name" value="EF_HAND_2"/>
    <property type="match status" value="2"/>
</dbReference>
<dbReference type="PROSITE" id="PS00018">
    <property type="entry name" value="EF_HAND_1"/>
    <property type="match status" value="2"/>
</dbReference>
<keyword evidence="4" id="KW-1185">Reference proteome</keyword>
<evidence type="ECO:0000313" key="3">
    <source>
        <dbReference type="EMBL" id="MCD9558493.1"/>
    </source>
</evidence>
<protein>
    <recommendedName>
        <fullName evidence="2">EF-hand domain-containing protein</fullName>
    </recommendedName>
</protein>
<dbReference type="InterPro" id="IPR002048">
    <property type="entry name" value="EF_hand_dom"/>
</dbReference>
<dbReference type="Proteomes" id="UP000823775">
    <property type="component" value="Unassembled WGS sequence"/>
</dbReference>
<sequence>MVMPSKKTSYRSVSASGKNEMTLKEFKEWLKEFDTDNNGKISKEELREAIRATGAWFCGFKSKKAVKYADTNRNGVIDENEIDNLVHFAQKHLGIRIVSYH</sequence>
<feature type="domain" description="EF-hand" evidence="2">
    <location>
        <begin position="21"/>
        <end position="56"/>
    </location>
</feature>
<reference evidence="3 4" key="1">
    <citation type="journal article" date="2021" name="BMC Genomics">
        <title>Datura genome reveals duplications of psychoactive alkaloid biosynthetic genes and high mutation rate following tissue culture.</title>
        <authorList>
            <person name="Rajewski A."/>
            <person name="Carter-House D."/>
            <person name="Stajich J."/>
            <person name="Litt A."/>
        </authorList>
    </citation>
    <scope>NUCLEOTIDE SEQUENCE [LARGE SCALE GENOMIC DNA]</scope>
    <source>
        <strain evidence="3">AR-01</strain>
    </source>
</reference>
<evidence type="ECO:0000256" key="1">
    <source>
        <dbReference type="ARBA" id="ARBA00022837"/>
    </source>
</evidence>
<gene>
    <name evidence="3" type="ORF">HAX54_015880</name>
</gene>
<organism evidence="3 4">
    <name type="scientific">Datura stramonium</name>
    <name type="common">Jimsonweed</name>
    <name type="synonym">Common thornapple</name>
    <dbReference type="NCBI Taxonomy" id="4076"/>
    <lineage>
        <taxon>Eukaryota</taxon>
        <taxon>Viridiplantae</taxon>
        <taxon>Streptophyta</taxon>
        <taxon>Embryophyta</taxon>
        <taxon>Tracheophyta</taxon>
        <taxon>Spermatophyta</taxon>
        <taxon>Magnoliopsida</taxon>
        <taxon>eudicotyledons</taxon>
        <taxon>Gunneridae</taxon>
        <taxon>Pentapetalae</taxon>
        <taxon>asterids</taxon>
        <taxon>lamiids</taxon>
        <taxon>Solanales</taxon>
        <taxon>Solanaceae</taxon>
        <taxon>Solanoideae</taxon>
        <taxon>Datureae</taxon>
        <taxon>Datura</taxon>
    </lineage>
</organism>
<dbReference type="SUPFAM" id="SSF47473">
    <property type="entry name" value="EF-hand"/>
    <property type="match status" value="1"/>
</dbReference>
<dbReference type="Pfam" id="PF13202">
    <property type="entry name" value="EF-hand_5"/>
    <property type="match status" value="1"/>
</dbReference>